<dbReference type="GO" id="GO:0004402">
    <property type="term" value="F:histone acetyltransferase activity"/>
    <property type="evidence" value="ECO:0007669"/>
    <property type="project" value="InterPro"/>
</dbReference>
<dbReference type="InterPro" id="IPR022591">
    <property type="entry name" value="TAF1_HAT_dom"/>
</dbReference>
<accession>A0AAX4PIT9</accession>
<dbReference type="CDD" id="cd04369">
    <property type="entry name" value="Bromodomain"/>
    <property type="match status" value="1"/>
</dbReference>
<feature type="compositionally biased region" description="Acidic residues" evidence="10">
    <location>
        <begin position="95"/>
        <end position="116"/>
    </location>
</feature>
<dbReference type="Pfam" id="PF00439">
    <property type="entry name" value="Bromodomain"/>
    <property type="match status" value="1"/>
</dbReference>
<name>A0AAX4PIT9_9CHLO</name>
<dbReference type="Pfam" id="PF07496">
    <property type="entry name" value="zf-CW"/>
    <property type="match status" value="1"/>
</dbReference>
<keyword evidence="14" id="KW-1185">Reference proteome</keyword>
<evidence type="ECO:0000256" key="4">
    <source>
        <dbReference type="ARBA" id="ARBA00022833"/>
    </source>
</evidence>
<dbReference type="GO" id="GO:0005669">
    <property type="term" value="C:transcription factor TFIID complex"/>
    <property type="evidence" value="ECO:0007669"/>
    <property type="project" value="InterPro"/>
</dbReference>
<evidence type="ECO:0000259" key="12">
    <source>
        <dbReference type="PROSITE" id="PS51050"/>
    </source>
</evidence>
<dbReference type="InterPro" id="IPR036427">
    <property type="entry name" value="Bromodomain-like_sf"/>
</dbReference>
<dbReference type="PANTHER" id="PTHR13900:SF0">
    <property type="entry name" value="TRANSCRIPTION INITIATION FACTOR TFIID SUBUNIT 1"/>
    <property type="match status" value="1"/>
</dbReference>
<reference evidence="13 14" key="1">
    <citation type="submission" date="2024-03" db="EMBL/GenBank/DDBJ databases">
        <title>Complete genome sequence of the green alga Chloropicon roscoffensis RCC1871.</title>
        <authorList>
            <person name="Lemieux C."/>
            <person name="Pombert J.-F."/>
            <person name="Otis C."/>
            <person name="Turmel M."/>
        </authorList>
    </citation>
    <scope>NUCLEOTIDE SEQUENCE [LARGE SCALE GENOMIC DNA]</scope>
    <source>
        <strain evidence="13 14">RCC1871</strain>
    </source>
</reference>
<evidence type="ECO:0000256" key="8">
    <source>
        <dbReference type="PROSITE-ProRule" id="PRU00035"/>
    </source>
</evidence>
<dbReference type="PANTHER" id="PTHR13900">
    <property type="entry name" value="TRANSCRIPTION INITIATION FACTOR TFIID"/>
    <property type="match status" value="1"/>
</dbReference>
<dbReference type="InterPro" id="IPR001487">
    <property type="entry name" value="Bromodomain"/>
</dbReference>
<keyword evidence="6" id="KW-0539">Nucleus</keyword>
<keyword evidence="4" id="KW-0862">Zinc</keyword>
<dbReference type="EMBL" id="CP151514">
    <property type="protein sequence ID" value="WZN66235.1"/>
    <property type="molecule type" value="Genomic_DNA"/>
</dbReference>
<feature type="coiled-coil region" evidence="9">
    <location>
        <begin position="1177"/>
        <end position="1204"/>
    </location>
</feature>
<dbReference type="PROSITE" id="PS51050">
    <property type="entry name" value="ZF_CW"/>
    <property type="match status" value="1"/>
</dbReference>
<feature type="domain" description="CW-type" evidence="12">
    <location>
        <begin position="1399"/>
        <end position="1457"/>
    </location>
</feature>
<keyword evidence="5 8" id="KW-0103">Bromodomain</keyword>
<dbReference type="GO" id="GO:0051123">
    <property type="term" value="P:RNA polymerase II preinitiation complex assembly"/>
    <property type="evidence" value="ECO:0007669"/>
    <property type="project" value="TreeGrafter"/>
</dbReference>
<evidence type="ECO:0000313" key="13">
    <source>
        <dbReference type="EMBL" id="WZN66235.1"/>
    </source>
</evidence>
<feature type="compositionally biased region" description="Basic and acidic residues" evidence="10">
    <location>
        <begin position="1"/>
        <end position="12"/>
    </location>
</feature>
<dbReference type="InterPro" id="IPR009067">
    <property type="entry name" value="TAF_II_230-bd"/>
</dbReference>
<dbReference type="GO" id="GO:0017025">
    <property type="term" value="F:TBP-class protein binding"/>
    <property type="evidence" value="ECO:0007669"/>
    <property type="project" value="InterPro"/>
</dbReference>
<keyword evidence="2" id="KW-0479">Metal-binding</keyword>
<dbReference type="SUPFAM" id="SSF47370">
    <property type="entry name" value="Bromodomain"/>
    <property type="match status" value="1"/>
</dbReference>
<feature type="compositionally biased region" description="Basic and acidic residues" evidence="10">
    <location>
        <begin position="183"/>
        <end position="199"/>
    </location>
</feature>
<dbReference type="Proteomes" id="UP001472866">
    <property type="component" value="Chromosome 14"/>
</dbReference>
<evidence type="ECO:0000256" key="5">
    <source>
        <dbReference type="ARBA" id="ARBA00023117"/>
    </source>
</evidence>
<comment type="subcellular location">
    <subcellularLocation>
        <location evidence="1">Nucleus</location>
    </subcellularLocation>
</comment>
<feature type="region of interest" description="Disordered" evidence="10">
    <location>
        <begin position="183"/>
        <end position="208"/>
    </location>
</feature>
<dbReference type="SMART" id="SM00297">
    <property type="entry name" value="BROMO"/>
    <property type="match status" value="1"/>
</dbReference>
<proteinExistence type="predicted"/>
<feature type="region of interest" description="Disordered" evidence="10">
    <location>
        <begin position="1028"/>
        <end position="1129"/>
    </location>
</feature>
<dbReference type="Pfam" id="PF09247">
    <property type="entry name" value="TBP-binding"/>
    <property type="match status" value="1"/>
</dbReference>
<feature type="compositionally biased region" description="Acidic residues" evidence="10">
    <location>
        <begin position="1049"/>
        <end position="1071"/>
    </location>
</feature>
<dbReference type="GO" id="GO:0016251">
    <property type="term" value="F:RNA polymerase II general transcription initiation factor activity"/>
    <property type="evidence" value="ECO:0007669"/>
    <property type="project" value="InterPro"/>
</dbReference>
<feature type="compositionally biased region" description="Polar residues" evidence="10">
    <location>
        <begin position="124"/>
        <end position="135"/>
    </location>
</feature>
<gene>
    <name evidence="13" type="ORF">HKI87_14g78000</name>
</gene>
<organism evidence="13 14">
    <name type="scientific">Chloropicon roscoffensis</name>
    <dbReference type="NCBI Taxonomy" id="1461544"/>
    <lineage>
        <taxon>Eukaryota</taxon>
        <taxon>Viridiplantae</taxon>
        <taxon>Chlorophyta</taxon>
        <taxon>Chloropicophyceae</taxon>
        <taxon>Chloropicales</taxon>
        <taxon>Chloropicaceae</taxon>
        <taxon>Chloropicon</taxon>
    </lineage>
</organism>
<evidence type="ECO:0000256" key="6">
    <source>
        <dbReference type="ARBA" id="ARBA00023242"/>
    </source>
</evidence>
<dbReference type="Gene3D" id="1.20.920.10">
    <property type="entry name" value="Bromodomain-like"/>
    <property type="match status" value="1"/>
</dbReference>
<protein>
    <recommendedName>
        <fullName evidence="7">Transcription initiation factor TFIID subunit 1</fullName>
    </recommendedName>
</protein>
<evidence type="ECO:0000256" key="2">
    <source>
        <dbReference type="ARBA" id="ARBA00022723"/>
    </source>
</evidence>
<feature type="domain" description="Bromo" evidence="11">
    <location>
        <begin position="1283"/>
        <end position="1353"/>
    </location>
</feature>
<evidence type="ECO:0000256" key="10">
    <source>
        <dbReference type="SAM" id="MobiDB-lite"/>
    </source>
</evidence>
<feature type="compositionally biased region" description="Basic and acidic residues" evidence="10">
    <location>
        <begin position="1088"/>
        <end position="1129"/>
    </location>
</feature>
<keyword evidence="9" id="KW-0175">Coiled coil</keyword>
<dbReference type="InterPro" id="IPR040240">
    <property type="entry name" value="TAF1"/>
</dbReference>
<evidence type="ECO:0000259" key="11">
    <source>
        <dbReference type="PROSITE" id="PS50014"/>
    </source>
</evidence>
<feature type="region of interest" description="Disordered" evidence="10">
    <location>
        <begin position="1"/>
        <end position="164"/>
    </location>
</feature>
<dbReference type="Pfam" id="PF12157">
    <property type="entry name" value="DUF3591"/>
    <property type="match status" value="1"/>
</dbReference>
<dbReference type="InterPro" id="IPR011124">
    <property type="entry name" value="Znf_CW"/>
</dbReference>
<evidence type="ECO:0000256" key="7">
    <source>
        <dbReference type="ARBA" id="ARBA00040102"/>
    </source>
</evidence>
<feature type="compositionally biased region" description="Basic and acidic residues" evidence="10">
    <location>
        <begin position="23"/>
        <end position="44"/>
    </location>
</feature>
<dbReference type="PROSITE" id="PS50014">
    <property type="entry name" value="BROMODOMAIN_2"/>
    <property type="match status" value="1"/>
</dbReference>
<evidence type="ECO:0000256" key="3">
    <source>
        <dbReference type="ARBA" id="ARBA00022771"/>
    </source>
</evidence>
<evidence type="ECO:0000313" key="14">
    <source>
        <dbReference type="Proteomes" id="UP001472866"/>
    </source>
</evidence>
<dbReference type="Gene3D" id="3.30.40.100">
    <property type="match status" value="1"/>
</dbReference>
<keyword evidence="3" id="KW-0863">Zinc-finger</keyword>
<sequence length="1467" mass="163889">MGKGDDEKDGEGRQTLPFMFGNVDKKGRLDEDYLDEDAKDRIHVVDGVQQSREREKEEEAPRRAGGHEAMAPRQQVSHGAGPSLLGGERVGGAADLEEDENYDEDDDYDENGETEGEATPAPTPSQAKPSPMSVTPASPPAVSQQQRQPPPRRKKRLSFSEPPRKLLALGSVLAKDDLSELLKADRASMEEERRARDQNDGSSGGSLTQEEGAFETAMDAAAATFDHDQGDSTYSRFRPGVPLCEAFREKQEASIRELGSGAAYLGPDAFQPVLNEDWEQAIGWDDSEEDGGGGGGDWAAGMASKEMAFGGARSMPRVEGGGWMDEIRWGSDEDVDYAGGWAEAPARLDLEDPGVIVEEVGAPGDDTREEVDLLRLSNDAYYTEQKKKQGGTAKTRPFDQKARHSAPALKMLSLRLTETMAKHELRCLHRPQGQFIPKKRSAAAAMGLKFGGSYQVNVRLRSLVGYDYTIPQPFAANSTTIEDLWKTAKQLQPRLQKAFKADRPKLMLADGAGKKMKPLKSNSVLGEGENGLHLKGDATFWIVTNKVTLIPNSNYRQFKEPLRPPGAFKNMRDLSIRDGHLFLLEYVEEHPLLLSNQGMGLRLLSFYRKRDESDESWRQLRVGKVRSPQDGKWGKFGKVVPLEDSDDPPFLGDVQTGQHQLGVDCNLFRAPAFYHTTQQTDFLLVRSSLGRWMVREITSTLAVGQQEPRVKTPWPGSVQIREFEEKRFQDYVFRTLKRKIKEQAAGRNVVPELQVQGLKFLFPNNSEQLIRNRLRNQCHCVPVNQAQADGRWSLKPGARIPEEVELRQNLTPEMVCAYESMRSSQERYAELGMKRHELLRVSNERLKLATELLPGGEEARAAAKFIEQMIQVASWAMVTNYLDVMKDGRGAFSITGLGDPSGRGRCVSFVKTHGRGLGLSEGPKKPTIIAGTKTDLRRLSMGKAEQILKTLGVPAEEIKLLTRWNRINLIQRLSTAAAADGSKLGDKYGGFARSHRQSAAESQRIYQRKCQDVFNKMALALSEAVVEEPAAGAGGGSNEDAGDDKRGEEGDDLANELENMLEDEDDEDDGDGDGKGKTEEEMLEEDREEMKRLKEEGLFGERRKKSKDAGKGADAKGKGKAPKKDEAPKRRLRRIFKFLRDDGTIETQEVIITDPHQIETLRLARANYGGVGEGGGVINLTKERKKLQDRHLKLKKRIMKQKKQLLLMKDAGAKGVEIAPAAGAGSSKSAGGTSMVSGTKLRLKAEGTKFKLKVSKKPAKKKRLSPTQRLNRLLKEKIHMPIRRMPISKAFASKVDTAKIKDYEDFVHDQVTLGEISKFLHKNQYSSWMEYQADITKLVENAKAYNNPEAGGMQKNPNLAQQAEFLQILINLRIARYASEIIEAQERCEPLLVALREKYNDELPWVECSKCSKWRMVSFEEHQQLQQQKDGEENPWYCEMSVEREGLACDDEDDEQHFNNLKSKYLL</sequence>
<evidence type="ECO:0000256" key="9">
    <source>
        <dbReference type="SAM" id="Coils"/>
    </source>
</evidence>
<evidence type="ECO:0000256" key="1">
    <source>
        <dbReference type="ARBA" id="ARBA00004123"/>
    </source>
</evidence>
<dbReference type="GO" id="GO:0008270">
    <property type="term" value="F:zinc ion binding"/>
    <property type="evidence" value="ECO:0007669"/>
    <property type="project" value="UniProtKB-KW"/>
</dbReference>
<feature type="compositionally biased region" description="Basic and acidic residues" evidence="10">
    <location>
        <begin position="51"/>
        <end position="66"/>
    </location>
</feature>